<dbReference type="InterPro" id="IPR016035">
    <property type="entry name" value="Acyl_Trfase/lysoPLipase"/>
</dbReference>
<feature type="transmembrane region" description="Helical" evidence="3">
    <location>
        <begin position="247"/>
        <end position="269"/>
    </location>
</feature>
<feature type="domain" description="PNPLA" evidence="4">
    <location>
        <begin position="45"/>
        <end position="97"/>
    </location>
</feature>
<name>A0A317N171_9GAMM</name>
<evidence type="ECO:0000259" key="4">
    <source>
        <dbReference type="Pfam" id="PF01734"/>
    </source>
</evidence>
<gene>
    <name evidence="5" type="ORF">C7443_101360</name>
</gene>
<evidence type="ECO:0000256" key="2">
    <source>
        <dbReference type="SAM" id="MobiDB-lite"/>
    </source>
</evidence>
<keyword evidence="6" id="KW-1185">Reference proteome</keyword>
<evidence type="ECO:0000313" key="5">
    <source>
        <dbReference type="EMBL" id="PWV65874.1"/>
    </source>
</evidence>
<feature type="compositionally biased region" description="Low complexity" evidence="2">
    <location>
        <begin position="115"/>
        <end position="125"/>
    </location>
</feature>
<dbReference type="GO" id="GO:0046475">
    <property type="term" value="P:glycerophospholipid catabolic process"/>
    <property type="evidence" value="ECO:0007669"/>
    <property type="project" value="TreeGrafter"/>
</dbReference>
<feature type="transmembrane region" description="Helical" evidence="3">
    <location>
        <begin position="281"/>
        <end position="298"/>
    </location>
</feature>
<evidence type="ECO:0000256" key="1">
    <source>
        <dbReference type="ARBA" id="ARBA00023098"/>
    </source>
</evidence>
<dbReference type="AlphaFoldDB" id="A0A317N171"/>
<dbReference type="InterPro" id="IPR002641">
    <property type="entry name" value="PNPLA_dom"/>
</dbReference>
<organism evidence="5 6">
    <name type="scientific">Plasticicumulans acidivorans</name>
    <dbReference type="NCBI Taxonomy" id="886464"/>
    <lineage>
        <taxon>Bacteria</taxon>
        <taxon>Pseudomonadati</taxon>
        <taxon>Pseudomonadota</taxon>
        <taxon>Gammaproteobacteria</taxon>
        <taxon>Candidatus Competibacteraceae</taxon>
        <taxon>Plasticicumulans</taxon>
    </lineage>
</organism>
<feature type="transmembrane region" description="Helical" evidence="3">
    <location>
        <begin position="353"/>
        <end position="378"/>
    </location>
</feature>
<keyword evidence="1" id="KW-0443">Lipid metabolism</keyword>
<dbReference type="PANTHER" id="PTHR10728:SF40">
    <property type="entry name" value="PATATIN FAMILY PROTEIN"/>
    <property type="match status" value="1"/>
</dbReference>
<dbReference type="GO" id="GO:0004623">
    <property type="term" value="F:phospholipase A2 activity"/>
    <property type="evidence" value="ECO:0007669"/>
    <property type="project" value="TreeGrafter"/>
</dbReference>
<feature type="transmembrane region" description="Helical" evidence="3">
    <location>
        <begin position="186"/>
        <end position="209"/>
    </location>
</feature>
<dbReference type="EMBL" id="QGTJ01000001">
    <property type="protein sequence ID" value="PWV65874.1"/>
    <property type="molecule type" value="Genomic_DNA"/>
</dbReference>
<keyword evidence="3" id="KW-0812">Transmembrane</keyword>
<proteinExistence type="predicted"/>
<dbReference type="PANTHER" id="PTHR10728">
    <property type="entry name" value="CYTOSOLIC PHOSPHOLIPASE A2"/>
    <property type="match status" value="1"/>
</dbReference>
<dbReference type="SUPFAM" id="SSF52151">
    <property type="entry name" value="FabD/lysophospholipase-like"/>
    <property type="match status" value="1"/>
</dbReference>
<keyword evidence="3" id="KW-0472">Membrane</keyword>
<dbReference type="RefSeq" id="WP_211346133.1">
    <property type="nucleotide sequence ID" value="NZ_QGTJ01000001.1"/>
</dbReference>
<comment type="caution">
    <text evidence="5">The sequence shown here is derived from an EMBL/GenBank/DDBJ whole genome shotgun (WGS) entry which is preliminary data.</text>
</comment>
<dbReference type="Pfam" id="PF01734">
    <property type="entry name" value="Patatin"/>
    <property type="match status" value="1"/>
</dbReference>
<feature type="transmembrane region" description="Helical" evidence="3">
    <location>
        <begin position="304"/>
        <end position="323"/>
    </location>
</feature>
<reference evidence="5 6" key="1">
    <citation type="submission" date="2018-05" db="EMBL/GenBank/DDBJ databases">
        <title>Genomic Encyclopedia of Type Strains, Phase IV (KMG-IV): sequencing the most valuable type-strain genomes for metagenomic binning, comparative biology and taxonomic classification.</title>
        <authorList>
            <person name="Goeker M."/>
        </authorList>
    </citation>
    <scope>NUCLEOTIDE SEQUENCE [LARGE SCALE GENOMIC DNA]</scope>
    <source>
        <strain evidence="5 6">DSM 23606</strain>
    </source>
</reference>
<evidence type="ECO:0000313" key="6">
    <source>
        <dbReference type="Proteomes" id="UP000246569"/>
    </source>
</evidence>
<accession>A0A317N171</accession>
<dbReference type="Gene3D" id="3.40.1090.10">
    <property type="entry name" value="Cytosolic phospholipase A2 catalytic domain"/>
    <property type="match status" value="1"/>
</dbReference>
<keyword evidence="3" id="KW-1133">Transmembrane helix</keyword>
<dbReference type="Proteomes" id="UP000246569">
    <property type="component" value="Unassembled WGS sequence"/>
</dbReference>
<feature type="transmembrane region" description="Helical" evidence="3">
    <location>
        <begin position="431"/>
        <end position="458"/>
    </location>
</feature>
<dbReference type="GO" id="GO:0005829">
    <property type="term" value="C:cytosol"/>
    <property type="evidence" value="ECO:0007669"/>
    <property type="project" value="TreeGrafter"/>
</dbReference>
<feature type="region of interest" description="Disordered" evidence="2">
    <location>
        <begin position="103"/>
        <end position="125"/>
    </location>
</feature>
<evidence type="ECO:0000256" key="3">
    <source>
        <dbReference type="SAM" id="Phobius"/>
    </source>
</evidence>
<sequence>MASLWQRVYPPALSEAEAELMQARRKTAYDAATAPADTAPAFGVALSGGGIRSATFCLGVLQALARHGLLRRVDLLSTVSGGGYIGAALGRLYTRFGAAPKPRASAARPAERPAPDAAPAADAEVAAASTPGAPTAAQVEALLCGRDAPGAPNDWLGRLRDNGRYLAPNGSNDWLTALGVFLRNAVAVHIVVGVLLFALACALGLWAYLGHALASMQPTRLFGVIESWLQAGGLQASAAGLQWSPAFAVLTLLFAGAVAPLGWAYWLLYAPPGERMGVNPRQLLIVPPVTFGLVAWAHSAQRPFVESLAVLFACAGVLAWAYAEATLLQARLCCAKRQASDVRAFNEYCRHRVSAALGIALGVFAACAALALLDTLAIALKGLWQDGTTAALMAALATLAQLPRKLLALLPQKLRSDEQISRWQRIAMHALGGSMALVGYALFAIECIALCVLVHHLFDGSGSALVRPGPTLLALLAALLIARWLGNDATLAFVNGTTLDNLYTARLIRAYLGASNPQRTGAQAGVTRVVDGDDLAPDDYAAAPRRCGAPLHLINTTLNETVDGRSQLTQRDRRGLNCTLGPLALSVGATHHALHVAGLHAAGGQPLQVFPQHDGYQVFDPTRMMSSPREPLWRPQPLTLGGWIGLSGAAFSTGLGQQGSLGLSLLTGMANARLGRWWDSRMACTDGRLARWLPAQDYLLAEWTSRFPGTARRYWFLTDGGHFENLGLYELVRRRLPLMLVVDAAQDAGYRHADLRAAIRKLRIDFGADLHFLDPATAAGWPALLADGTRRQRLFGTLEAIGAAGAAGRAAALARIDYADGESKPSLLLYLKAALPAQLPPDLEQYLAQSRELDATPFPQQSTADQFFDEAQWESYRKLGELLGSELFAGLLDATDGGDLPTALCQ</sequence>
<protein>
    <submittedName>
        <fullName evidence="5">Patatin-like phospholipase</fullName>
    </submittedName>
</protein>
<feature type="transmembrane region" description="Helical" evidence="3">
    <location>
        <begin position="464"/>
        <end position="485"/>
    </location>
</feature>